<name>A0AB74EYQ1_9FIRM</name>
<dbReference type="PANTHER" id="PTHR47357:SF1">
    <property type="entry name" value="SPINDLE POLE BODY COMPONENT 110"/>
    <property type="match status" value="1"/>
</dbReference>
<dbReference type="GO" id="GO:0005856">
    <property type="term" value="C:cytoskeleton"/>
    <property type="evidence" value="ECO:0007669"/>
    <property type="project" value="TreeGrafter"/>
</dbReference>
<dbReference type="GO" id="GO:0005200">
    <property type="term" value="F:structural constituent of cytoskeleton"/>
    <property type="evidence" value="ECO:0007669"/>
    <property type="project" value="TreeGrafter"/>
</dbReference>
<sequence length="1190" mass="126250">MAGNYAVIKVGANTSEFTQASKKMAAELKVINSEMKASEAEAKALGKADATLEGKKKALTQALNLQNTQLTTHTNHIKTLEQRLEKQKATQADLTKKVDTTTAAYKKAVATYGENSTEAKKLEDTLDKLKNAQKNNENAIESTENAINKATTSLNKMRVEVANNESALKKVNGELASFKIDEFTKKLDSASGKLKNVGDSMTMHVTAPIVAGGAAAVAAFNEVDEGADILINATGAVGEQGEELDRIYRKVAGTIPDSFDAIGGAVGEVNTRFGVMGDDLQTMSEDFLKFSRITGVDSVTGVRLVSRAMGDAGIETGQYKTLLDQLAKASQASGISVETLTESLAKYGAPMRQLGFDTASSIAIFAQWEKAGVNTEIAFSGMKKAISNWMKEGKDAKVEFSNLVKGVQDGSITAQEAMEIFGTKAGPDLVDAIQQGRFSYEDFLKTIEDSGGTLDNTFGALMDGGDRAKVAMNKIKIAGADAGEVIMESLVPILEKGADALETFAEWWGSLTPEMQEFIIKSLAAVAVTGPLLSGVGRVGQGVATLTGAFGKVVPKLAEFITKGKTTGTVGKTAAGGIAKLTGGMKALSPSLAGASTGAAGTALSVAGMGAAVITAGVALGTGVAALYKYGEHQRFVKDGSQAIIDKNTELRASTEATAQTVTESIEARKQSIQAATQEVESTKSLTEQLYQLQSHYDGSTASQQAMQGTIDMLNQAIPGLNLSFDSQTGALNRNKEEIYNTINAYEERIKKESEWAALNDNITQKTQAEKEYQEAVAEGNRISDEKKRILDDIIAKYPNYNSNQQEYNRALEEYIWKTDGLNKAQDENNKAVEEAAGSVNKLRSENAEMVSQLTGEAVQAFERVPEYASSSSSKAVDSFLGGFTGRQAETFEKAHGLGRDTGNNIKNGYESTNEEFKTAVYNGLLGGVLKAGETRQDYNQAGQNSGQELTGGFGSKAGMFAGQADIIAQSGANNINAKAGEYWNAGNNVGTNVNSGFGSKTGMFGGTATNMAQTGVNAFGGFYSQMNNKGADGGRGVADGVGGQVGNVSGQFGRVKSIFDTDMPSPRVALPHPYISGRFSLNPPSVPHIGIDWYSSGGIFNKRSIIGVGDANNGVGNSPEAVVPLNQMYNRIEAIFRNVNHETRQTPQNTTAAEKMDITIPIQIGNKALEAYIIEVTGSNLAMTKRRVR</sequence>
<dbReference type="Proteomes" id="UP000184012">
    <property type="component" value="Unassembled WGS sequence"/>
</dbReference>
<comment type="caution">
    <text evidence="3">The sequence shown here is derived from an EMBL/GenBank/DDBJ whole genome shotgun (WGS) entry which is preliminary data.</text>
</comment>
<reference evidence="3 4" key="1">
    <citation type="submission" date="2016-11" db="EMBL/GenBank/DDBJ databases">
        <authorList>
            <person name="Varghese N."/>
            <person name="Submissions S."/>
        </authorList>
    </citation>
    <scope>NUCLEOTIDE SEQUENCE [LARGE SCALE GENOMIC DNA]</scope>
    <source>
        <strain evidence="3 4">FD</strain>
    </source>
</reference>
<dbReference type="PANTHER" id="PTHR47357">
    <property type="entry name" value="COP1-INTERACTIVE PROTEIN 1"/>
    <property type="match status" value="1"/>
</dbReference>
<dbReference type="Pfam" id="PF10145">
    <property type="entry name" value="PhageMin_Tail"/>
    <property type="match status" value="1"/>
</dbReference>
<protein>
    <submittedName>
        <fullName evidence="3">Phage tail tape measure protein, TP901 family, core region</fullName>
    </submittedName>
</protein>
<evidence type="ECO:0000256" key="1">
    <source>
        <dbReference type="SAM" id="Coils"/>
    </source>
</evidence>
<proteinExistence type="predicted"/>
<dbReference type="InterPro" id="IPR010090">
    <property type="entry name" value="Phage_tape_meas"/>
</dbReference>
<evidence type="ECO:0000259" key="2">
    <source>
        <dbReference type="Pfam" id="PF10145"/>
    </source>
</evidence>
<gene>
    <name evidence="3" type="ORF">SAMN04515649_101305</name>
</gene>
<keyword evidence="1" id="KW-0175">Coiled coil</keyword>
<evidence type="ECO:0000313" key="4">
    <source>
        <dbReference type="Proteomes" id="UP000184012"/>
    </source>
</evidence>
<dbReference type="NCBIfam" id="TIGR01760">
    <property type="entry name" value="tape_meas_TP901"/>
    <property type="match status" value="1"/>
</dbReference>
<dbReference type="RefSeq" id="WP_073381995.1">
    <property type="nucleotide sequence ID" value="NZ_FRBP01000001.1"/>
</dbReference>
<evidence type="ECO:0000313" key="3">
    <source>
        <dbReference type="EMBL" id="SHK93478.1"/>
    </source>
</evidence>
<feature type="domain" description="Phage tail tape measure protein" evidence="2">
    <location>
        <begin position="253"/>
        <end position="421"/>
    </location>
</feature>
<organism evidence="3 4">
    <name type="scientific">Eubacterium callanderi</name>
    <dbReference type="NCBI Taxonomy" id="53442"/>
    <lineage>
        <taxon>Bacteria</taxon>
        <taxon>Bacillati</taxon>
        <taxon>Bacillota</taxon>
        <taxon>Clostridia</taxon>
        <taxon>Eubacteriales</taxon>
        <taxon>Eubacteriaceae</taxon>
        <taxon>Eubacterium</taxon>
    </lineage>
</organism>
<accession>A0AB74EYQ1</accession>
<dbReference type="AlphaFoldDB" id="A0AB74EYQ1"/>
<feature type="coiled-coil region" evidence="1">
    <location>
        <begin position="759"/>
        <end position="786"/>
    </location>
</feature>
<feature type="coiled-coil region" evidence="1">
    <location>
        <begin position="70"/>
        <end position="160"/>
    </location>
</feature>
<dbReference type="EMBL" id="FRBP01000001">
    <property type="protein sequence ID" value="SHK93478.1"/>
    <property type="molecule type" value="Genomic_DNA"/>
</dbReference>